<dbReference type="PANTHER" id="PTHR30404:SF0">
    <property type="entry name" value="N-ACETYLMURAMOYL-L-ALANINE AMIDASE AMIC"/>
    <property type="match status" value="1"/>
</dbReference>
<dbReference type="Proteomes" id="UP000036923">
    <property type="component" value="Unassembled WGS sequence"/>
</dbReference>
<evidence type="ECO:0000313" key="4">
    <source>
        <dbReference type="Proteomes" id="UP000036923"/>
    </source>
</evidence>
<dbReference type="RefSeq" id="WP_036944037.1">
    <property type="nucleotide sequence ID" value="NZ_JQKC01000025.1"/>
</dbReference>
<dbReference type="AlphaFoldDB" id="A0A0L6JNX9"/>
<name>A0A0L6JNX9_9FIRM</name>
<reference evidence="4" key="1">
    <citation type="submission" date="2015-07" db="EMBL/GenBank/DDBJ databases">
        <title>Near-Complete Genome Sequence of the Cellulolytic Bacterium Bacteroides (Pseudobacteroides) cellulosolvens ATCC 35603.</title>
        <authorList>
            <person name="Dassa B."/>
            <person name="Utturkar S.M."/>
            <person name="Klingeman D.M."/>
            <person name="Hurt R.A."/>
            <person name="Keller M."/>
            <person name="Xu J."/>
            <person name="Reddy Y.H.K."/>
            <person name="Borovok I."/>
            <person name="Grinberg I.R."/>
            <person name="Lamed R."/>
            <person name="Zhivin O."/>
            <person name="Bayer E.A."/>
            <person name="Brown S.D."/>
        </authorList>
    </citation>
    <scope>NUCLEOTIDE SEQUENCE [LARGE SCALE GENOMIC DNA]</scope>
    <source>
        <strain evidence="4">DSM 2933</strain>
    </source>
</reference>
<accession>A0A0L6JNX9</accession>
<dbReference type="GO" id="GO:0009253">
    <property type="term" value="P:peptidoglycan catabolic process"/>
    <property type="evidence" value="ECO:0007669"/>
    <property type="project" value="InterPro"/>
</dbReference>
<dbReference type="EMBL" id="LGTC01000001">
    <property type="protein sequence ID" value="KNY27483.1"/>
    <property type="molecule type" value="Genomic_DNA"/>
</dbReference>
<evidence type="ECO:0000256" key="1">
    <source>
        <dbReference type="ARBA" id="ARBA00022801"/>
    </source>
</evidence>
<dbReference type="CDD" id="cd02696">
    <property type="entry name" value="MurNAc-LAA"/>
    <property type="match status" value="1"/>
</dbReference>
<dbReference type="PATRIC" id="fig|398512.5.peg.2887"/>
<dbReference type="GO" id="GO:0030288">
    <property type="term" value="C:outer membrane-bounded periplasmic space"/>
    <property type="evidence" value="ECO:0007669"/>
    <property type="project" value="TreeGrafter"/>
</dbReference>
<dbReference type="SMART" id="SM00646">
    <property type="entry name" value="Ami_3"/>
    <property type="match status" value="1"/>
</dbReference>
<dbReference type="GO" id="GO:0008745">
    <property type="term" value="F:N-acetylmuramoyl-L-alanine amidase activity"/>
    <property type="evidence" value="ECO:0007669"/>
    <property type="project" value="InterPro"/>
</dbReference>
<organism evidence="3 4">
    <name type="scientific">Pseudobacteroides cellulosolvens ATCC 35603 = DSM 2933</name>
    <dbReference type="NCBI Taxonomy" id="398512"/>
    <lineage>
        <taxon>Bacteria</taxon>
        <taxon>Bacillati</taxon>
        <taxon>Bacillota</taxon>
        <taxon>Clostridia</taxon>
        <taxon>Eubacteriales</taxon>
        <taxon>Oscillospiraceae</taxon>
        <taxon>Pseudobacteroides</taxon>
    </lineage>
</organism>
<keyword evidence="1 3" id="KW-0378">Hydrolase</keyword>
<dbReference type="Pfam" id="PF01520">
    <property type="entry name" value="Amidase_3"/>
    <property type="match status" value="1"/>
</dbReference>
<keyword evidence="4" id="KW-1185">Reference proteome</keyword>
<gene>
    <name evidence="3" type="ORF">Bccel_2754</name>
</gene>
<dbReference type="STRING" id="398512.Bccel_2754"/>
<dbReference type="InterPro" id="IPR050695">
    <property type="entry name" value="N-acetylmuramoyl_amidase_3"/>
</dbReference>
<dbReference type="PANTHER" id="PTHR30404">
    <property type="entry name" value="N-ACETYLMURAMOYL-L-ALANINE AMIDASE"/>
    <property type="match status" value="1"/>
</dbReference>
<feature type="domain" description="MurNAc-LAA" evidence="2">
    <location>
        <begin position="119"/>
        <end position="232"/>
    </location>
</feature>
<evidence type="ECO:0000259" key="2">
    <source>
        <dbReference type="SMART" id="SM00646"/>
    </source>
</evidence>
<dbReference type="eggNOG" id="COG0860">
    <property type="taxonomic scope" value="Bacteria"/>
</dbReference>
<dbReference type="Gene3D" id="3.40.630.40">
    <property type="entry name" value="Zn-dependent exopeptidases"/>
    <property type="match status" value="1"/>
</dbReference>
<protein>
    <submittedName>
        <fullName evidence="3">Cell wall hydrolase/autolysin</fullName>
    </submittedName>
</protein>
<dbReference type="SUPFAM" id="SSF53187">
    <property type="entry name" value="Zn-dependent exopeptidases"/>
    <property type="match status" value="1"/>
</dbReference>
<evidence type="ECO:0000313" key="3">
    <source>
        <dbReference type="EMBL" id="KNY27483.1"/>
    </source>
</evidence>
<sequence>MIVIMKKNNILLIGMIFILAIALYTLNPGRGRVSPVNSGNTQKTILLDAGHGGEDPGAVSDYSGTSEKDINLNIVLEIKRLLEAENYKVMLTREEDRLEYQEDTTNIVQKRKQDLLRRKKMMDEAGADIVVSIHLNKFPQTKYYGAQTFFPPKMQQSQKLAMSIQKSIRENLDPSNKREALVKKEPIIILKDCKTTTVVVECGFLSNPEEEKKLQNKEYQDKTAFAVKEGIKAYFAKN</sequence>
<comment type="caution">
    <text evidence="3">The sequence shown here is derived from an EMBL/GenBank/DDBJ whole genome shotgun (WGS) entry which is preliminary data.</text>
</comment>
<proteinExistence type="predicted"/>
<dbReference type="InterPro" id="IPR002508">
    <property type="entry name" value="MurNAc-LAA_cat"/>
</dbReference>
<dbReference type="OrthoDB" id="9806267at2"/>